<organism evidence="11 12">
    <name type="scientific">Galdieria sulphuraria</name>
    <name type="common">Red alga</name>
    <dbReference type="NCBI Taxonomy" id="130081"/>
    <lineage>
        <taxon>Eukaryota</taxon>
        <taxon>Rhodophyta</taxon>
        <taxon>Bangiophyceae</taxon>
        <taxon>Galdieriales</taxon>
        <taxon>Galdieriaceae</taxon>
        <taxon>Galdieria</taxon>
    </lineage>
</organism>
<dbReference type="GO" id="GO:0002949">
    <property type="term" value="P:tRNA threonylcarbamoyladenosine modification"/>
    <property type="evidence" value="ECO:0007669"/>
    <property type="project" value="InterPro"/>
</dbReference>
<keyword evidence="7" id="KW-0547">Nucleotide-binding</keyword>
<evidence type="ECO:0000256" key="9">
    <source>
        <dbReference type="ARBA" id="ARBA00022842"/>
    </source>
</evidence>
<dbReference type="OMA" id="PIGERWM"/>
<dbReference type="STRING" id="130081.M2X0T9"/>
<evidence type="ECO:0000313" key="12">
    <source>
        <dbReference type="Proteomes" id="UP000030680"/>
    </source>
</evidence>
<dbReference type="NCBIfam" id="TIGR00150">
    <property type="entry name" value="T6A_YjeE"/>
    <property type="match status" value="1"/>
</dbReference>
<keyword evidence="6" id="KW-0479">Metal-binding</keyword>
<accession>M2X0T9</accession>
<reference evidence="12" key="1">
    <citation type="journal article" date="2013" name="Science">
        <title>Gene transfer from bacteria and archaea facilitated evolution of an extremophilic eukaryote.</title>
        <authorList>
            <person name="Schonknecht G."/>
            <person name="Chen W.H."/>
            <person name="Ternes C.M."/>
            <person name="Barbier G.G."/>
            <person name="Shrestha R.P."/>
            <person name="Stanke M."/>
            <person name="Brautigam A."/>
            <person name="Baker B.J."/>
            <person name="Banfield J.F."/>
            <person name="Garavito R.M."/>
            <person name="Carr K."/>
            <person name="Wilkerson C."/>
            <person name="Rensing S.A."/>
            <person name="Gagneul D."/>
            <person name="Dickenson N.E."/>
            <person name="Oesterhelt C."/>
            <person name="Lercher M.J."/>
            <person name="Weber A.P."/>
        </authorList>
    </citation>
    <scope>NUCLEOTIDE SEQUENCE [LARGE SCALE GENOMIC DNA]</scope>
    <source>
        <strain evidence="12">074W</strain>
    </source>
</reference>
<evidence type="ECO:0000256" key="4">
    <source>
        <dbReference type="ARBA" id="ARBA00022490"/>
    </source>
</evidence>
<keyword evidence="4" id="KW-0963">Cytoplasm</keyword>
<evidence type="ECO:0000256" key="2">
    <source>
        <dbReference type="ARBA" id="ARBA00007599"/>
    </source>
</evidence>
<evidence type="ECO:0000256" key="3">
    <source>
        <dbReference type="ARBA" id="ARBA00019010"/>
    </source>
</evidence>
<dbReference type="EMBL" id="KB454504">
    <property type="protein sequence ID" value="EME29965.1"/>
    <property type="molecule type" value="Genomic_DNA"/>
</dbReference>
<dbReference type="GO" id="GO:0046872">
    <property type="term" value="F:metal ion binding"/>
    <property type="evidence" value="ECO:0007669"/>
    <property type="project" value="UniProtKB-KW"/>
</dbReference>
<keyword evidence="8" id="KW-0067">ATP-binding</keyword>
<dbReference type="GO" id="GO:0005524">
    <property type="term" value="F:ATP binding"/>
    <property type="evidence" value="ECO:0007669"/>
    <property type="project" value="UniProtKB-KW"/>
</dbReference>
<evidence type="ECO:0000313" key="11">
    <source>
        <dbReference type="EMBL" id="EME29965.1"/>
    </source>
</evidence>
<evidence type="ECO:0000256" key="5">
    <source>
        <dbReference type="ARBA" id="ARBA00022694"/>
    </source>
</evidence>
<dbReference type="GeneID" id="17088726"/>
<evidence type="ECO:0000256" key="8">
    <source>
        <dbReference type="ARBA" id="ARBA00022840"/>
    </source>
</evidence>
<dbReference type="Pfam" id="PF02367">
    <property type="entry name" value="TsaE"/>
    <property type="match status" value="1"/>
</dbReference>
<dbReference type="PANTHER" id="PTHR33540:SF2">
    <property type="entry name" value="TRNA THREONYLCARBAMOYLADENOSINE BIOSYNTHESIS PROTEIN TSAE"/>
    <property type="match status" value="1"/>
</dbReference>
<dbReference type="OrthoDB" id="2878at2759"/>
<dbReference type="Gramene" id="EME29965">
    <property type="protein sequence ID" value="EME29965"/>
    <property type="gene ID" value="Gasu_27480"/>
</dbReference>
<keyword evidence="12" id="KW-1185">Reference proteome</keyword>
<gene>
    <name evidence="11" type="ORF">Gasu_27480</name>
</gene>
<protein>
    <recommendedName>
        <fullName evidence="3">tRNA threonylcarbamoyladenosine biosynthesis protein TsaE</fullName>
    </recommendedName>
    <alternativeName>
        <fullName evidence="10">t(6)A37 threonylcarbamoyladenosine biosynthesis protein TsaE</fullName>
    </alternativeName>
</protein>
<dbReference type="PANTHER" id="PTHR33540">
    <property type="entry name" value="TRNA THREONYLCARBAMOYLADENOSINE BIOSYNTHESIS PROTEIN TSAE"/>
    <property type="match status" value="1"/>
</dbReference>
<sequence>MTCHSSFSNNVVSKEIVLRAEQETERLASLISASVTFGDIILLYGDFGSGKTTFARAFIRKILGDPSLIVPSPSYLLMNEYQIIREVQGEVEKFRVYHFDLWRIESCESLPPLDLQTILQRGVCLIEWPSAIEKLLPYEKLVLCFSFFDEKRKVKLSMFGSKWRHLQDDISSF</sequence>
<dbReference type="GO" id="GO:0005737">
    <property type="term" value="C:cytoplasm"/>
    <property type="evidence" value="ECO:0007669"/>
    <property type="project" value="UniProtKB-SubCell"/>
</dbReference>
<dbReference type="KEGG" id="gsl:Gasu_27480"/>
<dbReference type="Gene3D" id="3.40.50.300">
    <property type="entry name" value="P-loop containing nucleotide triphosphate hydrolases"/>
    <property type="match status" value="1"/>
</dbReference>
<evidence type="ECO:0000256" key="7">
    <source>
        <dbReference type="ARBA" id="ARBA00022741"/>
    </source>
</evidence>
<dbReference type="eggNOG" id="ENOG502S3MQ">
    <property type="taxonomic scope" value="Eukaryota"/>
</dbReference>
<dbReference type="Proteomes" id="UP000030680">
    <property type="component" value="Unassembled WGS sequence"/>
</dbReference>
<keyword evidence="5" id="KW-0819">tRNA processing</keyword>
<name>M2X0T9_GALSU</name>
<dbReference type="AlphaFoldDB" id="M2X0T9"/>
<dbReference type="InterPro" id="IPR003442">
    <property type="entry name" value="T6A_TsaE"/>
</dbReference>
<comment type="similarity">
    <text evidence="2">Belongs to the TsaE family.</text>
</comment>
<comment type="subcellular location">
    <subcellularLocation>
        <location evidence="1">Cytoplasm</location>
    </subcellularLocation>
</comment>
<keyword evidence="9" id="KW-0460">Magnesium</keyword>
<dbReference type="InterPro" id="IPR027417">
    <property type="entry name" value="P-loop_NTPase"/>
</dbReference>
<evidence type="ECO:0000256" key="1">
    <source>
        <dbReference type="ARBA" id="ARBA00004496"/>
    </source>
</evidence>
<evidence type="ECO:0000256" key="10">
    <source>
        <dbReference type="ARBA" id="ARBA00032441"/>
    </source>
</evidence>
<dbReference type="RefSeq" id="XP_005706485.1">
    <property type="nucleotide sequence ID" value="XM_005706428.1"/>
</dbReference>
<dbReference type="SUPFAM" id="SSF52540">
    <property type="entry name" value="P-loop containing nucleoside triphosphate hydrolases"/>
    <property type="match status" value="1"/>
</dbReference>
<evidence type="ECO:0000256" key="6">
    <source>
        <dbReference type="ARBA" id="ARBA00022723"/>
    </source>
</evidence>
<proteinExistence type="inferred from homology"/>